<accession>A0A165PWR3</accession>
<organism evidence="2 3">
    <name type="scientific">Exidia glandulosa HHB12029</name>
    <dbReference type="NCBI Taxonomy" id="1314781"/>
    <lineage>
        <taxon>Eukaryota</taxon>
        <taxon>Fungi</taxon>
        <taxon>Dikarya</taxon>
        <taxon>Basidiomycota</taxon>
        <taxon>Agaricomycotina</taxon>
        <taxon>Agaricomycetes</taxon>
        <taxon>Auriculariales</taxon>
        <taxon>Exidiaceae</taxon>
        <taxon>Exidia</taxon>
    </lineage>
</organism>
<dbReference type="STRING" id="1314781.A0A165PWR3"/>
<sequence length="220" mass="24317">MAAVLVLLFENADGQLEVLLTTRSAALRTHAGQTACPGGKADPDETSPITTALREAHEEVGLQSSSVHLLCTLPPFPSLHRLLVVPVLALLTDLSVLSTLQPSASEVAAIWHYRLDAVLDPSVSLSLGEGKLVDKGSADWPYEDEVYNTSDTEWLYGMQYRMHRIRTTHSPIKGLTADILLLTAQIAYDREPSYPRNAPRQVPFEDMIAVILKEYREQQQ</sequence>
<reference evidence="2 3" key="1">
    <citation type="journal article" date="2016" name="Mol. Biol. Evol.">
        <title>Comparative Genomics of Early-Diverging Mushroom-Forming Fungi Provides Insights into the Origins of Lignocellulose Decay Capabilities.</title>
        <authorList>
            <person name="Nagy L.G."/>
            <person name="Riley R."/>
            <person name="Tritt A."/>
            <person name="Adam C."/>
            <person name="Daum C."/>
            <person name="Floudas D."/>
            <person name="Sun H."/>
            <person name="Yadav J.S."/>
            <person name="Pangilinan J."/>
            <person name="Larsson K.H."/>
            <person name="Matsuura K."/>
            <person name="Barry K."/>
            <person name="Labutti K."/>
            <person name="Kuo R."/>
            <person name="Ohm R.A."/>
            <person name="Bhattacharya S.S."/>
            <person name="Shirouzu T."/>
            <person name="Yoshinaga Y."/>
            <person name="Martin F.M."/>
            <person name="Grigoriev I.V."/>
            <person name="Hibbett D.S."/>
        </authorList>
    </citation>
    <scope>NUCLEOTIDE SEQUENCE [LARGE SCALE GENOMIC DNA]</scope>
    <source>
        <strain evidence="2 3">HHB12029</strain>
    </source>
</reference>
<dbReference type="Pfam" id="PF00293">
    <property type="entry name" value="NUDIX"/>
    <property type="match status" value="1"/>
</dbReference>
<dbReference type="Proteomes" id="UP000077266">
    <property type="component" value="Unassembled WGS sequence"/>
</dbReference>
<evidence type="ECO:0000259" key="1">
    <source>
        <dbReference type="PROSITE" id="PS51462"/>
    </source>
</evidence>
<protein>
    <recommendedName>
        <fullName evidence="1">Nudix hydrolase domain-containing protein</fullName>
    </recommendedName>
</protein>
<dbReference type="InterPro" id="IPR015797">
    <property type="entry name" value="NUDIX_hydrolase-like_dom_sf"/>
</dbReference>
<dbReference type="GO" id="GO:0015938">
    <property type="term" value="P:coenzyme A catabolic process"/>
    <property type="evidence" value="ECO:0007669"/>
    <property type="project" value="TreeGrafter"/>
</dbReference>
<evidence type="ECO:0000313" key="2">
    <source>
        <dbReference type="EMBL" id="KZW02768.1"/>
    </source>
</evidence>
<dbReference type="PANTHER" id="PTHR12992:SF45">
    <property type="entry name" value="NUDIX HYDROLASE DOMAIN-CONTAINING PROTEIN"/>
    <property type="match status" value="1"/>
</dbReference>
<proteinExistence type="predicted"/>
<dbReference type="PANTHER" id="PTHR12992">
    <property type="entry name" value="NUDIX HYDROLASE"/>
    <property type="match status" value="1"/>
</dbReference>
<dbReference type="AlphaFoldDB" id="A0A165PWR3"/>
<dbReference type="OrthoDB" id="10260614at2759"/>
<dbReference type="PROSITE" id="PS51462">
    <property type="entry name" value="NUDIX"/>
    <property type="match status" value="1"/>
</dbReference>
<dbReference type="Gene3D" id="3.90.79.10">
    <property type="entry name" value="Nucleoside Triphosphate Pyrophosphohydrolase"/>
    <property type="match status" value="1"/>
</dbReference>
<dbReference type="CDD" id="cd03426">
    <property type="entry name" value="NUDIX_CoAse_Nudt7"/>
    <property type="match status" value="1"/>
</dbReference>
<keyword evidence="3" id="KW-1185">Reference proteome</keyword>
<evidence type="ECO:0000313" key="3">
    <source>
        <dbReference type="Proteomes" id="UP000077266"/>
    </source>
</evidence>
<dbReference type="InterPro" id="IPR045121">
    <property type="entry name" value="CoAse"/>
</dbReference>
<name>A0A165PWR3_EXIGL</name>
<gene>
    <name evidence="2" type="ORF">EXIGLDRAFT_713756</name>
</gene>
<feature type="domain" description="Nudix hydrolase" evidence="1">
    <location>
        <begin position="1"/>
        <end position="138"/>
    </location>
</feature>
<dbReference type="SUPFAM" id="SSF55811">
    <property type="entry name" value="Nudix"/>
    <property type="match status" value="1"/>
</dbReference>
<dbReference type="InterPro" id="IPR000086">
    <property type="entry name" value="NUDIX_hydrolase_dom"/>
</dbReference>
<dbReference type="GO" id="GO:0010945">
    <property type="term" value="F:coenzyme A diphosphatase activity"/>
    <property type="evidence" value="ECO:0007669"/>
    <property type="project" value="InterPro"/>
</dbReference>
<dbReference type="EMBL" id="KV425886">
    <property type="protein sequence ID" value="KZW02768.1"/>
    <property type="molecule type" value="Genomic_DNA"/>
</dbReference>
<dbReference type="InParanoid" id="A0A165PWR3"/>